<evidence type="ECO:0000313" key="3">
    <source>
        <dbReference type="EMBL" id="SHL58337.1"/>
    </source>
</evidence>
<protein>
    <submittedName>
        <fullName evidence="2">Circadian clock protein KaiB</fullName>
    </submittedName>
</protein>
<dbReference type="SUPFAM" id="SSF52833">
    <property type="entry name" value="Thioredoxin-like"/>
    <property type="match status" value="1"/>
</dbReference>
<dbReference type="SMART" id="SM01248">
    <property type="entry name" value="KaiB"/>
    <property type="match status" value="1"/>
</dbReference>
<organism evidence="2 5">
    <name type="scientific">Flavobacterium pectinovorum</name>
    <dbReference type="NCBI Taxonomy" id="29533"/>
    <lineage>
        <taxon>Bacteria</taxon>
        <taxon>Pseudomonadati</taxon>
        <taxon>Bacteroidota</taxon>
        <taxon>Flavobacteriia</taxon>
        <taxon>Flavobacteriales</taxon>
        <taxon>Flavobacteriaceae</taxon>
        <taxon>Flavobacterium</taxon>
    </lineage>
</organism>
<dbReference type="Proteomes" id="UP000184216">
    <property type="component" value="Unassembled WGS sequence"/>
</dbReference>
<dbReference type="EMBL" id="FRBX01000001">
    <property type="protein sequence ID" value="SHL58337.1"/>
    <property type="molecule type" value="Genomic_DNA"/>
</dbReference>
<dbReference type="RefSeq" id="WP_042563730.1">
    <property type="nucleotide sequence ID" value="NZ_FRBX01000001.1"/>
</dbReference>
<reference evidence="2 5" key="1">
    <citation type="submission" date="2016-11" db="EMBL/GenBank/DDBJ databases">
        <title>Whole genomes of Flavobacteriaceae.</title>
        <authorList>
            <person name="Stine C."/>
            <person name="Li C."/>
            <person name="Tadesse D."/>
        </authorList>
    </citation>
    <scope>NUCLEOTIDE SEQUENCE [LARGE SCALE GENOMIC DNA]</scope>
    <source>
        <strain evidence="2 5">ATCC 19366</strain>
    </source>
</reference>
<evidence type="ECO:0000313" key="5">
    <source>
        <dbReference type="Proteomes" id="UP000198431"/>
    </source>
</evidence>
<dbReference type="EMBL" id="MUHB01000010">
    <property type="protein sequence ID" value="OXB04440.1"/>
    <property type="molecule type" value="Genomic_DNA"/>
</dbReference>
<keyword evidence="4" id="KW-1185">Reference proteome</keyword>
<sequence>MSNSSDVTKPEKHKFMLFVSGMSVKSGHAIENLRIICDKYLAGNFELEIIDISRDTEQAVIHQIVAIPTLIKIGPAPRRIILGDLSDREKVLQILNLREQI</sequence>
<dbReference type="PANTHER" id="PTHR41709">
    <property type="entry name" value="KAIB-LIKE PROTEIN 1"/>
    <property type="match status" value="1"/>
</dbReference>
<dbReference type="InterPro" id="IPR039022">
    <property type="entry name" value="KaiB-like"/>
</dbReference>
<evidence type="ECO:0000313" key="4">
    <source>
        <dbReference type="Proteomes" id="UP000184216"/>
    </source>
</evidence>
<gene>
    <name evidence="2" type="ORF">B0A72_13170</name>
    <name evidence="3" type="ORF">SAMN05444387_0987</name>
</gene>
<dbReference type="InterPro" id="IPR036249">
    <property type="entry name" value="Thioredoxin-like_sf"/>
</dbReference>
<evidence type="ECO:0000313" key="2">
    <source>
        <dbReference type="EMBL" id="OXB04440.1"/>
    </source>
</evidence>
<dbReference type="Pfam" id="PF07689">
    <property type="entry name" value="KaiB"/>
    <property type="match status" value="1"/>
</dbReference>
<dbReference type="AlphaFoldDB" id="A0AB36P006"/>
<name>A0AB36P006_9FLAO</name>
<accession>A0AB36P006</accession>
<dbReference type="Proteomes" id="UP000198431">
    <property type="component" value="Unassembled WGS sequence"/>
</dbReference>
<dbReference type="Gene3D" id="3.40.30.10">
    <property type="entry name" value="Glutaredoxin"/>
    <property type="match status" value="1"/>
</dbReference>
<reference evidence="3 4" key="2">
    <citation type="submission" date="2016-11" db="EMBL/GenBank/DDBJ databases">
        <authorList>
            <person name="Varghese N."/>
            <person name="Submissions S."/>
        </authorList>
    </citation>
    <scope>NUCLEOTIDE SEQUENCE [LARGE SCALE GENOMIC DNA]</scope>
    <source>
        <strain evidence="3 4">DSM 6368</strain>
    </source>
</reference>
<evidence type="ECO:0000259" key="1">
    <source>
        <dbReference type="SMART" id="SM01248"/>
    </source>
</evidence>
<comment type="caution">
    <text evidence="2">The sequence shown here is derived from an EMBL/GenBank/DDBJ whole genome shotgun (WGS) entry which is preliminary data.</text>
</comment>
<feature type="domain" description="KaiB" evidence="1">
    <location>
        <begin position="16"/>
        <end position="97"/>
    </location>
</feature>
<dbReference type="GO" id="GO:0048511">
    <property type="term" value="P:rhythmic process"/>
    <property type="evidence" value="ECO:0007669"/>
    <property type="project" value="InterPro"/>
</dbReference>
<dbReference type="PANTHER" id="PTHR41709:SF2">
    <property type="entry name" value="CIRCADIAN CLOCK PROTEIN KAIB2"/>
    <property type="match status" value="1"/>
</dbReference>
<dbReference type="InterPro" id="IPR011649">
    <property type="entry name" value="KaiB_domain"/>
</dbReference>
<proteinExistence type="predicted"/>
<dbReference type="CDD" id="cd02978">
    <property type="entry name" value="KaiB_like"/>
    <property type="match status" value="1"/>
</dbReference>